<accession>A0A0D0DX60</accession>
<dbReference type="Gene3D" id="3.90.780.10">
    <property type="entry name" value="5'-Nucleotidase, C-terminal domain"/>
    <property type="match status" value="1"/>
</dbReference>
<dbReference type="OrthoDB" id="10252235at2759"/>
<dbReference type="Pfam" id="PF02872">
    <property type="entry name" value="5_nucleotid_C"/>
    <property type="match status" value="1"/>
</dbReference>
<protein>
    <recommendedName>
        <fullName evidence="2">5'-Nucleotidase C-terminal domain-containing protein</fullName>
    </recommendedName>
</protein>
<dbReference type="STRING" id="930991.A0A0D0DX60"/>
<evidence type="ECO:0000259" key="2">
    <source>
        <dbReference type="Pfam" id="PF02872"/>
    </source>
</evidence>
<evidence type="ECO:0000313" key="4">
    <source>
        <dbReference type="Proteomes" id="UP000054538"/>
    </source>
</evidence>
<sequence length="286" mass="31002">MNDELSFLHFNDVYHIAQPIVLGGLAHVFRRAKAVPDAERPVTIFSGDAFTNAVHADGRLLAMTKEYSVLDTWNTCLATVFLLHVLSDKLPTTSDRFHRHNAYAARGGLSPVKSCQQQVSFILGGHDHDVAVHGTSLTMINDAFEGDIKVIKSGANFRSYSDIKMVAYSKNGNAMSGRIRRAAAAGVDKPLFYSAVPLEGGTPVIWTEETNIGDMVADAVRAYYNADMAFTNSGSLRCNRIIEAGVVIVKDLIDVVPLDNTLLVKHLPGRTVAAALENAACDIIDS</sequence>
<dbReference type="Proteomes" id="UP000054538">
    <property type="component" value="Unassembled WGS sequence"/>
</dbReference>
<evidence type="ECO:0000313" key="3">
    <source>
        <dbReference type="EMBL" id="KIK94606.1"/>
    </source>
</evidence>
<dbReference type="InterPro" id="IPR008334">
    <property type="entry name" value="5'-Nucleotdase_C"/>
</dbReference>
<dbReference type="HOGENOM" id="CLU_973517_0_0_1"/>
<name>A0A0D0DX60_9AGAM</name>
<reference evidence="4" key="2">
    <citation type="submission" date="2015-01" db="EMBL/GenBank/DDBJ databases">
        <title>Evolutionary Origins and Diversification of the Mycorrhizal Mutualists.</title>
        <authorList>
            <consortium name="DOE Joint Genome Institute"/>
            <consortium name="Mycorrhizal Genomics Consortium"/>
            <person name="Kohler A."/>
            <person name="Kuo A."/>
            <person name="Nagy L.G."/>
            <person name="Floudas D."/>
            <person name="Copeland A."/>
            <person name="Barry K.W."/>
            <person name="Cichocki N."/>
            <person name="Veneault-Fourrey C."/>
            <person name="LaButti K."/>
            <person name="Lindquist E.A."/>
            <person name="Lipzen A."/>
            <person name="Lundell T."/>
            <person name="Morin E."/>
            <person name="Murat C."/>
            <person name="Riley R."/>
            <person name="Ohm R."/>
            <person name="Sun H."/>
            <person name="Tunlid A."/>
            <person name="Henrissat B."/>
            <person name="Grigoriev I.V."/>
            <person name="Hibbett D.S."/>
            <person name="Martin F."/>
        </authorList>
    </citation>
    <scope>NUCLEOTIDE SEQUENCE [LARGE SCALE GENOMIC DNA]</scope>
    <source>
        <strain evidence="4">Ve08.2h10</strain>
    </source>
</reference>
<dbReference type="GO" id="GO:0009166">
    <property type="term" value="P:nucleotide catabolic process"/>
    <property type="evidence" value="ECO:0007669"/>
    <property type="project" value="InterPro"/>
</dbReference>
<dbReference type="GO" id="GO:0016787">
    <property type="term" value="F:hydrolase activity"/>
    <property type="evidence" value="ECO:0007669"/>
    <property type="project" value="InterPro"/>
</dbReference>
<dbReference type="PANTHER" id="PTHR11575">
    <property type="entry name" value="5'-NUCLEOTIDASE-RELATED"/>
    <property type="match status" value="1"/>
</dbReference>
<keyword evidence="4" id="KW-1185">Reference proteome</keyword>
<dbReference type="InterPro" id="IPR036907">
    <property type="entry name" value="5'-Nucleotdase_C_sf"/>
</dbReference>
<organism evidence="3 4">
    <name type="scientific">Paxillus rubicundulus Ve08.2h10</name>
    <dbReference type="NCBI Taxonomy" id="930991"/>
    <lineage>
        <taxon>Eukaryota</taxon>
        <taxon>Fungi</taxon>
        <taxon>Dikarya</taxon>
        <taxon>Basidiomycota</taxon>
        <taxon>Agaricomycotina</taxon>
        <taxon>Agaricomycetes</taxon>
        <taxon>Agaricomycetidae</taxon>
        <taxon>Boletales</taxon>
        <taxon>Paxilineae</taxon>
        <taxon>Paxillaceae</taxon>
        <taxon>Paxillus</taxon>
    </lineage>
</organism>
<gene>
    <name evidence="3" type="ORF">PAXRUDRAFT_25841</name>
</gene>
<proteinExistence type="inferred from homology"/>
<dbReference type="AlphaFoldDB" id="A0A0D0DX60"/>
<feature type="domain" description="5'-Nucleotidase C-terminal" evidence="2">
    <location>
        <begin position="206"/>
        <end position="278"/>
    </location>
</feature>
<evidence type="ECO:0000256" key="1">
    <source>
        <dbReference type="ARBA" id="ARBA00006654"/>
    </source>
</evidence>
<reference evidence="3 4" key="1">
    <citation type="submission" date="2014-04" db="EMBL/GenBank/DDBJ databases">
        <authorList>
            <consortium name="DOE Joint Genome Institute"/>
            <person name="Kuo A."/>
            <person name="Kohler A."/>
            <person name="Jargeat P."/>
            <person name="Nagy L.G."/>
            <person name="Floudas D."/>
            <person name="Copeland A."/>
            <person name="Barry K.W."/>
            <person name="Cichocki N."/>
            <person name="Veneault-Fourrey C."/>
            <person name="LaButti K."/>
            <person name="Lindquist E.A."/>
            <person name="Lipzen A."/>
            <person name="Lundell T."/>
            <person name="Morin E."/>
            <person name="Murat C."/>
            <person name="Sun H."/>
            <person name="Tunlid A."/>
            <person name="Henrissat B."/>
            <person name="Grigoriev I.V."/>
            <person name="Hibbett D.S."/>
            <person name="Martin F."/>
            <person name="Nordberg H.P."/>
            <person name="Cantor M.N."/>
            <person name="Hua S.X."/>
        </authorList>
    </citation>
    <scope>NUCLEOTIDE SEQUENCE [LARGE SCALE GENOMIC DNA]</scope>
    <source>
        <strain evidence="3 4">Ve08.2h10</strain>
    </source>
</reference>
<dbReference type="SUPFAM" id="SSF55816">
    <property type="entry name" value="5'-nucleotidase (syn. UDP-sugar hydrolase), C-terminal domain"/>
    <property type="match status" value="1"/>
</dbReference>
<comment type="similarity">
    <text evidence="1">Belongs to the 5'-nucleotidase family.</text>
</comment>
<dbReference type="EMBL" id="KN825095">
    <property type="protein sequence ID" value="KIK94606.1"/>
    <property type="molecule type" value="Genomic_DNA"/>
</dbReference>
<dbReference type="PANTHER" id="PTHR11575:SF41">
    <property type="entry name" value="PUTATIVE (AFU_ORTHOLOGUE AFUA_1G01160)-RELATED"/>
    <property type="match status" value="1"/>
</dbReference>
<dbReference type="InParanoid" id="A0A0D0DX60"/>
<dbReference type="InterPro" id="IPR006179">
    <property type="entry name" value="5_nucleotidase/apyrase"/>
</dbReference>